<keyword evidence="3" id="KW-0238">DNA-binding</keyword>
<gene>
    <name evidence="6" type="primary">pycR</name>
    <name evidence="6" type="ORF">GCM10022388_01230</name>
</gene>
<accession>A0ABP7UCI7</accession>
<dbReference type="Gene3D" id="3.40.190.290">
    <property type="match status" value="1"/>
</dbReference>
<dbReference type="PANTHER" id="PTHR30126">
    <property type="entry name" value="HTH-TYPE TRANSCRIPTIONAL REGULATOR"/>
    <property type="match status" value="1"/>
</dbReference>
<dbReference type="Pfam" id="PF00126">
    <property type="entry name" value="HTH_1"/>
    <property type="match status" value="1"/>
</dbReference>
<dbReference type="PROSITE" id="PS50931">
    <property type="entry name" value="HTH_LYSR"/>
    <property type="match status" value="1"/>
</dbReference>
<keyword evidence="2" id="KW-0805">Transcription regulation</keyword>
<dbReference type="Proteomes" id="UP001500426">
    <property type="component" value="Unassembled WGS sequence"/>
</dbReference>
<dbReference type="SUPFAM" id="SSF46785">
    <property type="entry name" value="Winged helix' DNA-binding domain"/>
    <property type="match status" value="1"/>
</dbReference>
<dbReference type="InterPro" id="IPR000847">
    <property type="entry name" value="LysR_HTH_N"/>
</dbReference>
<dbReference type="Gene3D" id="1.10.10.10">
    <property type="entry name" value="Winged helix-like DNA-binding domain superfamily/Winged helix DNA-binding domain"/>
    <property type="match status" value="1"/>
</dbReference>
<evidence type="ECO:0000313" key="6">
    <source>
        <dbReference type="EMBL" id="GAA4040459.1"/>
    </source>
</evidence>
<dbReference type="EMBL" id="BAABCS010000003">
    <property type="protein sequence ID" value="GAA4040459.1"/>
    <property type="molecule type" value="Genomic_DNA"/>
</dbReference>
<dbReference type="Pfam" id="PF03466">
    <property type="entry name" value="LysR_substrate"/>
    <property type="match status" value="1"/>
</dbReference>
<keyword evidence="4" id="KW-0804">Transcription</keyword>
<dbReference type="InterPro" id="IPR005119">
    <property type="entry name" value="LysR_subst-bd"/>
</dbReference>
<protein>
    <submittedName>
        <fullName evidence="6">LysR family transcriptional regulator PycR</fullName>
    </submittedName>
</protein>
<comment type="caution">
    <text evidence="6">The sequence shown here is derived from an EMBL/GenBank/DDBJ whole genome shotgun (WGS) entry which is preliminary data.</text>
</comment>
<evidence type="ECO:0000256" key="3">
    <source>
        <dbReference type="ARBA" id="ARBA00023125"/>
    </source>
</evidence>
<evidence type="ECO:0000313" key="7">
    <source>
        <dbReference type="Proteomes" id="UP001500426"/>
    </source>
</evidence>
<dbReference type="SUPFAM" id="SSF53850">
    <property type="entry name" value="Periplasmic binding protein-like II"/>
    <property type="match status" value="1"/>
</dbReference>
<reference evidence="7" key="1">
    <citation type="journal article" date="2019" name="Int. J. Syst. Evol. Microbiol.">
        <title>The Global Catalogue of Microorganisms (GCM) 10K type strain sequencing project: providing services to taxonomists for standard genome sequencing and annotation.</title>
        <authorList>
            <consortium name="The Broad Institute Genomics Platform"/>
            <consortium name="The Broad Institute Genome Sequencing Center for Infectious Disease"/>
            <person name="Wu L."/>
            <person name="Ma J."/>
        </authorList>
    </citation>
    <scope>NUCLEOTIDE SEQUENCE [LARGE SCALE GENOMIC DNA]</scope>
    <source>
        <strain evidence="7">JCM 17068</strain>
    </source>
</reference>
<name>A0ABP7UCI7_9FLAO</name>
<dbReference type="PANTHER" id="PTHR30126:SF5">
    <property type="entry name" value="HTH-TYPE TRANSCRIPTIONAL ACTIVATOR CMPR"/>
    <property type="match status" value="1"/>
</dbReference>
<keyword evidence="7" id="KW-1185">Reference proteome</keyword>
<evidence type="ECO:0000256" key="2">
    <source>
        <dbReference type="ARBA" id="ARBA00023015"/>
    </source>
</evidence>
<dbReference type="InterPro" id="IPR036388">
    <property type="entry name" value="WH-like_DNA-bd_sf"/>
</dbReference>
<proteinExistence type="inferred from homology"/>
<organism evidence="6 7">
    <name type="scientific">Flavobacterium chungnamense</name>
    <dbReference type="NCBI Taxonomy" id="706182"/>
    <lineage>
        <taxon>Bacteria</taxon>
        <taxon>Pseudomonadati</taxon>
        <taxon>Bacteroidota</taxon>
        <taxon>Flavobacteriia</taxon>
        <taxon>Flavobacteriales</taxon>
        <taxon>Flavobacteriaceae</taxon>
        <taxon>Flavobacterium</taxon>
    </lineage>
</organism>
<feature type="domain" description="HTH lysR-type" evidence="5">
    <location>
        <begin position="1"/>
        <end position="60"/>
    </location>
</feature>
<evidence type="ECO:0000259" key="5">
    <source>
        <dbReference type="PROSITE" id="PS50931"/>
    </source>
</evidence>
<dbReference type="InterPro" id="IPR036390">
    <property type="entry name" value="WH_DNA-bd_sf"/>
</dbReference>
<evidence type="ECO:0000256" key="1">
    <source>
        <dbReference type="ARBA" id="ARBA00009437"/>
    </source>
</evidence>
<evidence type="ECO:0000256" key="4">
    <source>
        <dbReference type="ARBA" id="ARBA00023163"/>
    </source>
</evidence>
<dbReference type="RefSeq" id="WP_345089141.1">
    <property type="nucleotide sequence ID" value="NZ_BAABCS010000003.1"/>
</dbReference>
<comment type="similarity">
    <text evidence="1">Belongs to the LysR transcriptional regulatory family.</text>
</comment>
<sequence length="307" mass="34808">MNYTLHQLQVFLKITQTKSITKAAEELHLTQPAVSIQLRNFQDQFEIPLTEVVGRILYVTDFGKEIALAAENIINEVYAINYKTQAFKGQLSGRLKLSVVSTGKYVMPYYLSEFMKNNVEVELEMDVTNKSKVVKSLRNNEIDFALVSILPNDITVESMPLMDNKLFLVGNRFTEINQGSSLLNYVSNQPLIYRELGSATRLSMETFLDKTGIVPNMKIQLTSNEAVKQSVIAGLGLSIMPLIGLKNELEKGDIKIIPINKLPLVSSWRLIWLKGKKLSPVAKAYLDFVTKKNEEIKNNHFAWINNY</sequence>